<evidence type="ECO:0000256" key="5">
    <source>
        <dbReference type="ARBA" id="ARBA00022723"/>
    </source>
</evidence>
<dbReference type="GO" id="GO:0004417">
    <property type="term" value="F:hydroxyethylthiazole kinase activity"/>
    <property type="evidence" value="ECO:0007669"/>
    <property type="project" value="UniProtKB-UniRule"/>
</dbReference>
<dbReference type="CDD" id="cd01170">
    <property type="entry name" value="THZ_kinase"/>
    <property type="match status" value="1"/>
</dbReference>
<dbReference type="InterPro" id="IPR000417">
    <property type="entry name" value="Hyethyz_kinase"/>
</dbReference>
<dbReference type="Pfam" id="PF02110">
    <property type="entry name" value="HK"/>
    <property type="match status" value="1"/>
</dbReference>
<dbReference type="AlphaFoldDB" id="A0A1Z9YZA7"/>
<dbReference type="GO" id="GO:0009229">
    <property type="term" value="P:thiamine diphosphate biosynthetic process"/>
    <property type="evidence" value="ECO:0007669"/>
    <property type="project" value="UniProtKB-UniRule"/>
</dbReference>
<comment type="function">
    <text evidence="11">Catalyzes the phosphorylation of the hydroxyl group of 4-methyl-5-beta-hydroxyethylthiazole (THZ).</text>
</comment>
<dbReference type="NCBIfam" id="NF006830">
    <property type="entry name" value="PRK09355.1"/>
    <property type="match status" value="1"/>
</dbReference>
<sequence>MYNKTDIIQQIQDLWQKLQDQQPLVHCITNSVASNFAANVLLAIGASPAMIDNPFEAEQFAQIAGALSINTGTPTTEQTQAMFKAVKGANTAGTPWILDPVGYGAILNWRSETVDDLLTFQPHIIRGNASEIAALAGNQSSAKGVDSTLQSDQVLQHAQSLLNSSPCIAISGATDYILSQEFGIIAITGGSVLQPKVTAMGCALGAVCAAYHAVSQSSALAAIAAHCHFALAAQNAAEQTHGIGSFQVAFLDALDQLRPEDFNHIDLKHIDLKHNQLNSF</sequence>
<evidence type="ECO:0000256" key="3">
    <source>
        <dbReference type="ARBA" id="ARBA00004868"/>
    </source>
</evidence>
<keyword evidence="8 11" id="KW-0067">ATP-binding</keyword>
<evidence type="ECO:0000256" key="2">
    <source>
        <dbReference type="ARBA" id="ARBA00001946"/>
    </source>
</evidence>
<dbReference type="Gene3D" id="3.40.1190.20">
    <property type="match status" value="1"/>
</dbReference>
<gene>
    <name evidence="11" type="primary">thiM</name>
    <name evidence="12" type="ORF">CAP51_07135</name>
</gene>
<comment type="similarity">
    <text evidence="11">Belongs to the Thz kinase family.</text>
</comment>
<name>A0A1Z9YZA7_9GAMM</name>
<evidence type="ECO:0000256" key="9">
    <source>
        <dbReference type="ARBA" id="ARBA00022842"/>
    </source>
</evidence>
<dbReference type="EC" id="2.7.1.50" evidence="11"/>
<evidence type="ECO:0000256" key="4">
    <source>
        <dbReference type="ARBA" id="ARBA00022679"/>
    </source>
</evidence>
<evidence type="ECO:0000256" key="7">
    <source>
        <dbReference type="ARBA" id="ARBA00022777"/>
    </source>
</evidence>
<dbReference type="GO" id="GO:0005524">
    <property type="term" value="F:ATP binding"/>
    <property type="evidence" value="ECO:0007669"/>
    <property type="project" value="UniProtKB-UniRule"/>
</dbReference>
<protein>
    <recommendedName>
        <fullName evidence="11">Hydroxyethylthiazole kinase</fullName>
        <ecNumber evidence="11">2.7.1.50</ecNumber>
    </recommendedName>
    <alternativeName>
        <fullName evidence="11">4-methyl-5-beta-hydroxyethylthiazole kinase</fullName>
        <shortName evidence="11">TH kinase</shortName>
        <shortName evidence="11">Thz kinase</shortName>
    </alternativeName>
</protein>
<dbReference type="RefSeq" id="WP_087620067.1">
    <property type="nucleotide sequence ID" value="NZ_NEXX01000002.1"/>
</dbReference>
<dbReference type="PIRSF" id="PIRSF000513">
    <property type="entry name" value="Thz_kinase"/>
    <property type="match status" value="1"/>
</dbReference>
<dbReference type="OrthoDB" id="8909021at2"/>
<accession>A0A1Z9YZA7</accession>
<reference evidence="12 13" key="1">
    <citation type="submission" date="2017-05" db="EMBL/GenBank/DDBJ databases">
        <title>Acinetobacter populi ANC 5415 (= PBJ7), whole genome shotgun sequencing project.</title>
        <authorList>
            <person name="Nemec A."/>
            <person name="Radolfova-Krizova L."/>
        </authorList>
    </citation>
    <scope>NUCLEOTIDE SEQUENCE [LARGE SCALE GENOMIC DNA]</scope>
    <source>
        <strain evidence="12 13">PBJ7</strain>
    </source>
</reference>
<dbReference type="EMBL" id="NEXX01000002">
    <property type="protein sequence ID" value="OUY07517.1"/>
    <property type="molecule type" value="Genomic_DNA"/>
</dbReference>
<dbReference type="InterPro" id="IPR029056">
    <property type="entry name" value="Ribokinase-like"/>
</dbReference>
<organism evidence="12 13">
    <name type="scientific">Acinetobacter populi</name>
    <dbReference type="NCBI Taxonomy" id="1582270"/>
    <lineage>
        <taxon>Bacteria</taxon>
        <taxon>Pseudomonadati</taxon>
        <taxon>Pseudomonadota</taxon>
        <taxon>Gammaproteobacteria</taxon>
        <taxon>Moraxellales</taxon>
        <taxon>Moraxellaceae</taxon>
        <taxon>Acinetobacter</taxon>
    </lineage>
</organism>
<dbReference type="HAMAP" id="MF_00228">
    <property type="entry name" value="Thz_kinase"/>
    <property type="match status" value="1"/>
</dbReference>
<proteinExistence type="inferred from homology"/>
<dbReference type="SUPFAM" id="SSF53613">
    <property type="entry name" value="Ribokinase-like"/>
    <property type="match status" value="1"/>
</dbReference>
<evidence type="ECO:0000256" key="6">
    <source>
        <dbReference type="ARBA" id="ARBA00022741"/>
    </source>
</evidence>
<evidence type="ECO:0000256" key="8">
    <source>
        <dbReference type="ARBA" id="ARBA00022840"/>
    </source>
</evidence>
<dbReference type="GO" id="GO:0009228">
    <property type="term" value="P:thiamine biosynthetic process"/>
    <property type="evidence" value="ECO:0007669"/>
    <property type="project" value="UniProtKB-KW"/>
</dbReference>
<keyword evidence="5 11" id="KW-0479">Metal-binding</keyword>
<feature type="binding site" evidence="11">
    <location>
        <position position="199"/>
    </location>
    <ligand>
        <name>substrate</name>
    </ligand>
</feature>
<keyword evidence="4 11" id="KW-0808">Transferase</keyword>
<feature type="binding site" evidence="11">
    <location>
        <position position="126"/>
    </location>
    <ligand>
        <name>ATP</name>
        <dbReference type="ChEBI" id="CHEBI:30616"/>
    </ligand>
</feature>
<feature type="binding site" evidence="11">
    <location>
        <position position="50"/>
    </location>
    <ligand>
        <name>substrate</name>
    </ligand>
</feature>
<keyword evidence="9 11" id="KW-0460">Magnesium</keyword>
<evidence type="ECO:0000313" key="12">
    <source>
        <dbReference type="EMBL" id="OUY07517.1"/>
    </source>
</evidence>
<keyword evidence="7 11" id="KW-0418">Kinase</keyword>
<dbReference type="UniPathway" id="UPA00060">
    <property type="reaction ID" value="UER00139"/>
</dbReference>
<comment type="caution">
    <text evidence="12">The sequence shown here is derived from an EMBL/GenBank/DDBJ whole genome shotgun (WGS) entry which is preliminary data.</text>
</comment>
<feature type="binding site" evidence="11">
    <location>
        <position position="171"/>
    </location>
    <ligand>
        <name>ATP</name>
        <dbReference type="ChEBI" id="CHEBI:30616"/>
    </ligand>
</feature>
<comment type="catalytic activity">
    <reaction evidence="1 11">
        <text>5-(2-hydroxyethyl)-4-methylthiazole + ATP = 4-methyl-5-(2-phosphooxyethyl)-thiazole + ADP + H(+)</text>
        <dbReference type="Rhea" id="RHEA:24212"/>
        <dbReference type="ChEBI" id="CHEBI:15378"/>
        <dbReference type="ChEBI" id="CHEBI:17957"/>
        <dbReference type="ChEBI" id="CHEBI:30616"/>
        <dbReference type="ChEBI" id="CHEBI:58296"/>
        <dbReference type="ChEBI" id="CHEBI:456216"/>
        <dbReference type="EC" id="2.7.1.50"/>
    </reaction>
</comment>
<comment type="pathway">
    <text evidence="3 11">Cofactor biosynthesis; thiamine diphosphate biosynthesis; 4-methyl-5-(2-phosphoethyl)-thiazole from 5-(2-hydroxyethyl)-4-methylthiazole: step 1/1.</text>
</comment>
<keyword evidence="13" id="KW-1185">Reference proteome</keyword>
<dbReference type="Proteomes" id="UP000196536">
    <property type="component" value="Unassembled WGS sequence"/>
</dbReference>
<evidence type="ECO:0000256" key="10">
    <source>
        <dbReference type="ARBA" id="ARBA00022977"/>
    </source>
</evidence>
<dbReference type="PRINTS" id="PR01099">
    <property type="entry name" value="HYETHTZKNASE"/>
</dbReference>
<evidence type="ECO:0000256" key="1">
    <source>
        <dbReference type="ARBA" id="ARBA00001771"/>
    </source>
</evidence>
<dbReference type="GO" id="GO:0000287">
    <property type="term" value="F:magnesium ion binding"/>
    <property type="evidence" value="ECO:0007669"/>
    <property type="project" value="UniProtKB-UniRule"/>
</dbReference>
<evidence type="ECO:0000256" key="11">
    <source>
        <dbReference type="HAMAP-Rule" id="MF_00228"/>
    </source>
</evidence>
<keyword evidence="6 11" id="KW-0547">Nucleotide-binding</keyword>
<evidence type="ECO:0000313" key="13">
    <source>
        <dbReference type="Proteomes" id="UP000196536"/>
    </source>
</evidence>
<keyword evidence="10 11" id="KW-0784">Thiamine biosynthesis</keyword>
<comment type="cofactor">
    <cofactor evidence="2 11">
        <name>Mg(2+)</name>
        <dbReference type="ChEBI" id="CHEBI:18420"/>
    </cofactor>
</comment>